<evidence type="ECO:0008006" key="4">
    <source>
        <dbReference type="Google" id="ProtNLM"/>
    </source>
</evidence>
<feature type="chain" id="PRO_5026276011" description="DUF4197 domain-containing protein" evidence="1">
    <location>
        <begin position="23"/>
        <end position="252"/>
    </location>
</feature>
<proteinExistence type="predicted"/>
<gene>
    <name evidence="2" type="ORF">THMIRHAS_00470</name>
</gene>
<dbReference type="AlphaFoldDB" id="A0A6F8PRL2"/>
<accession>A0A6F8PRL2</accession>
<sequence length="252" mass="28330">MKKHLMMAGLSCLLLSSQVAHANWWEKGVDMYKEMQTSQQNDDSTANDMSSQFSAEELQKAFRQALNIGAENVIAKLGVENGFNLDPKAHISLPSSLQSVHKMLDRFGYGQLTDNLELKLNQAAEEATPQAKALFMNAIQEMSFDDVRKIYQGADDSATLYLKSKTADKIRTQMGPIVNAKLQEVGALQVYEQIRAKYQSYPLVPNINADLQQHVLDKGIDSIFLYLAEQEKAIREDPAKQTTELLKKVFQK</sequence>
<protein>
    <recommendedName>
        <fullName evidence="4">DUF4197 domain-containing protein</fullName>
    </recommendedName>
</protein>
<keyword evidence="3" id="KW-1185">Reference proteome</keyword>
<dbReference type="Pfam" id="PF13852">
    <property type="entry name" value="DUF4197"/>
    <property type="match status" value="1"/>
</dbReference>
<dbReference type="Proteomes" id="UP000501726">
    <property type="component" value="Chromosome"/>
</dbReference>
<evidence type="ECO:0000313" key="2">
    <source>
        <dbReference type="EMBL" id="BBP44674.1"/>
    </source>
</evidence>
<dbReference type="KEGG" id="tse:THMIRHAS_00470"/>
<keyword evidence="1" id="KW-0732">Signal</keyword>
<evidence type="ECO:0000256" key="1">
    <source>
        <dbReference type="SAM" id="SignalP"/>
    </source>
</evidence>
<evidence type="ECO:0000313" key="3">
    <source>
        <dbReference type="Proteomes" id="UP000501726"/>
    </source>
</evidence>
<reference evidence="3" key="1">
    <citation type="submission" date="2019-11" db="EMBL/GenBank/DDBJ databases">
        <title>Isolation and characterization of two novel species in the genus Thiomicrorhabdus.</title>
        <authorList>
            <person name="Mochizuki J."/>
            <person name="Kojima H."/>
            <person name="Fukui M."/>
        </authorList>
    </citation>
    <scope>NUCLEOTIDE SEQUENCE [LARGE SCALE GENOMIC DNA]</scope>
    <source>
        <strain evidence="3">aks77</strain>
    </source>
</reference>
<dbReference type="RefSeq" id="WP_173269161.1">
    <property type="nucleotide sequence ID" value="NZ_AP021889.1"/>
</dbReference>
<name>A0A6F8PRL2_9GAMM</name>
<dbReference type="InterPro" id="IPR025245">
    <property type="entry name" value="DUF4197"/>
</dbReference>
<feature type="signal peptide" evidence="1">
    <location>
        <begin position="1"/>
        <end position="22"/>
    </location>
</feature>
<dbReference type="EMBL" id="AP021889">
    <property type="protein sequence ID" value="BBP44674.1"/>
    <property type="molecule type" value="Genomic_DNA"/>
</dbReference>
<organism evidence="2 3">
    <name type="scientific">Thiosulfatimonas sediminis</name>
    <dbReference type="NCBI Taxonomy" id="2675054"/>
    <lineage>
        <taxon>Bacteria</taxon>
        <taxon>Pseudomonadati</taxon>
        <taxon>Pseudomonadota</taxon>
        <taxon>Gammaproteobacteria</taxon>
        <taxon>Thiotrichales</taxon>
        <taxon>Piscirickettsiaceae</taxon>
        <taxon>Thiosulfatimonas</taxon>
    </lineage>
</organism>